<dbReference type="PANTHER" id="PTHR43829:SF9">
    <property type="entry name" value="AQUAPORIN-9"/>
    <property type="match status" value="1"/>
</dbReference>
<gene>
    <name evidence="10" type="ORF">KZC48_08220</name>
</gene>
<feature type="region of interest" description="Disordered" evidence="8">
    <location>
        <begin position="1"/>
        <end position="68"/>
    </location>
</feature>
<keyword evidence="6 9" id="KW-0472">Membrane</keyword>
<feature type="transmembrane region" description="Helical" evidence="9">
    <location>
        <begin position="215"/>
        <end position="236"/>
    </location>
</feature>
<evidence type="ECO:0000256" key="9">
    <source>
        <dbReference type="SAM" id="Phobius"/>
    </source>
</evidence>
<feature type="transmembrane region" description="Helical" evidence="9">
    <location>
        <begin position="303"/>
        <end position="324"/>
    </location>
</feature>
<keyword evidence="11" id="KW-1185">Reference proteome</keyword>
<dbReference type="InterPro" id="IPR022357">
    <property type="entry name" value="MIP_CS"/>
</dbReference>
<evidence type="ECO:0000256" key="2">
    <source>
        <dbReference type="ARBA" id="ARBA00006175"/>
    </source>
</evidence>
<feature type="transmembrane region" description="Helical" evidence="9">
    <location>
        <begin position="161"/>
        <end position="188"/>
    </location>
</feature>
<keyword evidence="4 7" id="KW-0812">Transmembrane</keyword>
<evidence type="ECO:0000256" key="6">
    <source>
        <dbReference type="ARBA" id="ARBA00023136"/>
    </source>
</evidence>
<dbReference type="Pfam" id="PF00230">
    <property type="entry name" value="MIP"/>
    <property type="match status" value="1"/>
</dbReference>
<dbReference type="InterPro" id="IPR023271">
    <property type="entry name" value="Aquaporin-like"/>
</dbReference>
<name>A0ABT8FSV4_9MICO</name>
<dbReference type="PANTHER" id="PTHR43829">
    <property type="entry name" value="AQUAPORIN OR AQUAGLYCEROPORIN RELATED"/>
    <property type="match status" value="1"/>
</dbReference>
<evidence type="ECO:0000256" key="4">
    <source>
        <dbReference type="ARBA" id="ARBA00022692"/>
    </source>
</evidence>
<evidence type="ECO:0000313" key="10">
    <source>
        <dbReference type="EMBL" id="MDN4464384.1"/>
    </source>
</evidence>
<comment type="subcellular location">
    <subcellularLocation>
        <location evidence="1">Membrane</location>
        <topology evidence="1">Multi-pass membrane protein</topology>
    </subcellularLocation>
</comment>
<dbReference type="PROSITE" id="PS00221">
    <property type="entry name" value="MIP"/>
    <property type="match status" value="1"/>
</dbReference>
<organism evidence="10 11">
    <name type="scientific">Microbacterium aurantiacum</name>
    <dbReference type="NCBI Taxonomy" id="162393"/>
    <lineage>
        <taxon>Bacteria</taxon>
        <taxon>Bacillati</taxon>
        <taxon>Actinomycetota</taxon>
        <taxon>Actinomycetes</taxon>
        <taxon>Micrococcales</taxon>
        <taxon>Microbacteriaceae</taxon>
        <taxon>Microbacterium</taxon>
    </lineage>
</organism>
<feature type="transmembrane region" description="Helical" evidence="9">
    <location>
        <begin position="243"/>
        <end position="263"/>
    </location>
</feature>
<accession>A0ABT8FSV4</accession>
<dbReference type="EMBL" id="JAHWXI010000007">
    <property type="protein sequence ID" value="MDN4464384.1"/>
    <property type="molecule type" value="Genomic_DNA"/>
</dbReference>
<evidence type="ECO:0000256" key="5">
    <source>
        <dbReference type="ARBA" id="ARBA00022989"/>
    </source>
</evidence>
<sequence>MGCRDPRRGGRRDRPHPPRAARRRAQRGQRPGIRPLARPTAGEVPAGRRCPSRPPASPSPDRGTDAVERKKVNVDNLGIVFISELIGTSLLTLLGCGVVANVALARSKGLGGGTLMVNFGWGLAVFAGVTVAYVSGAHLNPAVTLGLVANGTTEFVEGVPVNVLSVLTYIGAQLIGATIGAVVAWAAYKKHFDAEEDPATKLGVFATGPAIRSTGWNLVTEIVGTFVLVFVVIGFGRNGDPSGLAALGALPVALLVVGIGASLGGPTGYAINPARDLGPRLAHAFLPIKGKGSSDWSYSWVPIVGPIIGGVAAGLAAIPLMPILG</sequence>
<evidence type="ECO:0000256" key="7">
    <source>
        <dbReference type="RuleBase" id="RU000477"/>
    </source>
</evidence>
<dbReference type="PRINTS" id="PR00783">
    <property type="entry name" value="MINTRINSICP"/>
</dbReference>
<dbReference type="Gene3D" id="1.20.1080.10">
    <property type="entry name" value="Glycerol uptake facilitator protein"/>
    <property type="match status" value="1"/>
</dbReference>
<feature type="transmembrane region" description="Helical" evidence="9">
    <location>
        <begin position="124"/>
        <end position="149"/>
    </location>
</feature>
<feature type="compositionally biased region" description="Basic residues" evidence="8">
    <location>
        <begin position="9"/>
        <end position="27"/>
    </location>
</feature>
<keyword evidence="3 7" id="KW-0813">Transport</keyword>
<dbReference type="InterPro" id="IPR050363">
    <property type="entry name" value="MIP/Aquaporin"/>
</dbReference>
<evidence type="ECO:0000256" key="3">
    <source>
        <dbReference type="ARBA" id="ARBA00022448"/>
    </source>
</evidence>
<reference evidence="10" key="1">
    <citation type="submission" date="2021-06" db="EMBL/GenBank/DDBJ databases">
        <title>Genome-based taxonomic framework of Microbacterium strains isolated from marine environment, the description of four new species and reclassification of four preexisting species.</title>
        <authorList>
            <person name="Lee S.D."/>
            <person name="Kim S.-M."/>
            <person name="Byeon Y.-S."/>
            <person name="Yang H.L."/>
            <person name="Kim I.S."/>
        </authorList>
    </citation>
    <scope>NUCLEOTIDE SEQUENCE</scope>
    <source>
        <strain evidence="10">KACC 20510</strain>
    </source>
</reference>
<evidence type="ECO:0000313" key="11">
    <source>
        <dbReference type="Proteomes" id="UP001172731"/>
    </source>
</evidence>
<evidence type="ECO:0000256" key="1">
    <source>
        <dbReference type="ARBA" id="ARBA00004141"/>
    </source>
</evidence>
<evidence type="ECO:0000256" key="8">
    <source>
        <dbReference type="SAM" id="MobiDB-lite"/>
    </source>
</evidence>
<protein>
    <submittedName>
        <fullName evidence="10">Aquaporin family protein</fullName>
    </submittedName>
</protein>
<feature type="transmembrane region" description="Helical" evidence="9">
    <location>
        <begin position="79"/>
        <end position="104"/>
    </location>
</feature>
<comment type="caution">
    <text evidence="10">The sequence shown here is derived from an EMBL/GenBank/DDBJ whole genome shotgun (WGS) entry which is preliminary data.</text>
</comment>
<dbReference type="InterPro" id="IPR000425">
    <property type="entry name" value="MIP"/>
</dbReference>
<comment type="similarity">
    <text evidence="2 7">Belongs to the MIP/aquaporin (TC 1.A.8) family.</text>
</comment>
<dbReference type="SUPFAM" id="SSF81338">
    <property type="entry name" value="Aquaporin-like"/>
    <property type="match status" value="1"/>
</dbReference>
<keyword evidence="5 9" id="KW-1133">Transmembrane helix</keyword>
<proteinExistence type="inferred from homology"/>
<dbReference type="Proteomes" id="UP001172731">
    <property type="component" value="Unassembled WGS sequence"/>
</dbReference>